<dbReference type="RefSeq" id="WP_169325251.1">
    <property type="nucleotide sequence ID" value="NZ_JABCJJ010000018.1"/>
</dbReference>
<dbReference type="InterPro" id="IPR028098">
    <property type="entry name" value="Glyco_trans_4-like_N"/>
</dbReference>
<sequence>MRVALDATAIPVDRGGVGRYIDDLLPALVRTGIDLSVISQERDAAGFARMVPGADVVTAPPRIAPAGSRLVWEQVGLPSLVRRVGAGVLHSPHYTFPRLARVPVTVTLHDATFFSHPEVHSAVKSRFFRAAIRQAVRGAGSLVVPSEATGAEVRRYAGGDARRFHVAHHGVDRGTFHSVDDAERVRVARSLGVDGDYVGFLGTLEPRKNVPALVRAWTRVAQALPAPPALVLAGGPGWDTDVEPAIAAVPAGLQVVRAGYLPLGDLPGFLSGAAVLAYPSLGEGFGLPVLEAMSCGAAVLTTRRLSLPEVGGDAVAYCDVDEDSIATALAGLLADPARRAGLSRAAVERAAGFTWDASAAVHVTAYEDALRQSRRSDAT</sequence>
<dbReference type="SUPFAM" id="SSF53756">
    <property type="entry name" value="UDP-Glycosyltransferase/glycogen phosphorylase"/>
    <property type="match status" value="1"/>
</dbReference>
<dbReference type="Pfam" id="PF13439">
    <property type="entry name" value="Glyco_transf_4"/>
    <property type="match status" value="1"/>
</dbReference>
<evidence type="ECO:0000313" key="4">
    <source>
        <dbReference type="EMBL" id="NMR20875.1"/>
    </source>
</evidence>
<dbReference type="PANTHER" id="PTHR46401:SF2">
    <property type="entry name" value="GLYCOSYLTRANSFERASE WBBK-RELATED"/>
    <property type="match status" value="1"/>
</dbReference>
<dbReference type="GO" id="GO:0009103">
    <property type="term" value="P:lipopolysaccharide biosynthetic process"/>
    <property type="evidence" value="ECO:0007669"/>
    <property type="project" value="TreeGrafter"/>
</dbReference>
<dbReference type="Gene3D" id="3.40.50.2000">
    <property type="entry name" value="Glycogen Phosphorylase B"/>
    <property type="match status" value="2"/>
</dbReference>
<gene>
    <name evidence="4" type="ORF">HIR71_11705</name>
</gene>
<organism evidence="4 5">
    <name type="scientific">Cellulomonas fimi</name>
    <dbReference type="NCBI Taxonomy" id="1708"/>
    <lineage>
        <taxon>Bacteria</taxon>
        <taxon>Bacillati</taxon>
        <taxon>Actinomycetota</taxon>
        <taxon>Actinomycetes</taxon>
        <taxon>Micrococcales</taxon>
        <taxon>Cellulomonadaceae</taxon>
        <taxon>Cellulomonas</taxon>
    </lineage>
</organism>
<dbReference type="Proteomes" id="UP000562124">
    <property type="component" value="Unassembled WGS sequence"/>
</dbReference>
<dbReference type="EMBL" id="JABCJJ010000018">
    <property type="protein sequence ID" value="NMR20875.1"/>
    <property type="molecule type" value="Genomic_DNA"/>
</dbReference>
<dbReference type="AlphaFoldDB" id="A0A7Y0LZB8"/>
<dbReference type="PANTHER" id="PTHR46401">
    <property type="entry name" value="GLYCOSYLTRANSFERASE WBBK-RELATED"/>
    <property type="match status" value="1"/>
</dbReference>
<reference evidence="4 5" key="1">
    <citation type="submission" date="2020-04" db="EMBL/GenBank/DDBJ databases">
        <title>Sequencing and Assembly of C. fimi.</title>
        <authorList>
            <person name="Ramsey A.R."/>
        </authorList>
    </citation>
    <scope>NUCLEOTIDE SEQUENCE [LARGE SCALE GENOMIC DNA]</scope>
    <source>
        <strain evidence="4 5">SB</strain>
    </source>
</reference>
<proteinExistence type="predicted"/>
<feature type="domain" description="Glycosyltransferase subfamily 4-like N-terminal" evidence="3">
    <location>
        <begin position="15"/>
        <end position="172"/>
    </location>
</feature>
<evidence type="ECO:0000256" key="1">
    <source>
        <dbReference type="ARBA" id="ARBA00022676"/>
    </source>
</evidence>
<evidence type="ECO:0000259" key="3">
    <source>
        <dbReference type="Pfam" id="PF13439"/>
    </source>
</evidence>
<name>A0A7Y0LZB8_CELFI</name>
<dbReference type="Pfam" id="PF13692">
    <property type="entry name" value="Glyco_trans_1_4"/>
    <property type="match status" value="1"/>
</dbReference>
<keyword evidence="1" id="KW-0328">Glycosyltransferase</keyword>
<dbReference type="GO" id="GO:0016757">
    <property type="term" value="F:glycosyltransferase activity"/>
    <property type="evidence" value="ECO:0007669"/>
    <property type="project" value="UniProtKB-KW"/>
</dbReference>
<accession>A0A7Y0LZB8</accession>
<evidence type="ECO:0000313" key="5">
    <source>
        <dbReference type="Proteomes" id="UP000562124"/>
    </source>
</evidence>
<evidence type="ECO:0000256" key="2">
    <source>
        <dbReference type="ARBA" id="ARBA00022679"/>
    </source>
</evidence>
<protein>
    <submittedName>
        <fullName evidence="4">Glycosyltransferase family 4 protein</fullName>
    </submittedName>
</protein>
<comment type="caution">
    <text evidence="4">The sequence shown here is derived from an EMBL/GenBank/DDBJ whole genome shotgun (WGS) entry which is preliminary data.</text>
</comment>
<dbReference type="CDD" id="cd03809">
    <property type="entry name" value="GT4_MtfB-like"/>
    <property type="match status" value="1"/>
</dbReference>
<keyword evidence="5" id="KW-1185">Reference proteome</keyword>
<keyword evidence="2 4" id="KW-0808">Transferase</keyword>